<gene>
    <name evidence="2" type="ORF">CXY01_28470</name>
</gene>
<sequence length="330" mass="35595">MTESLVREASPSSTLGDVTVSVEAPALPFRMFAVQVAAVQPMCPSVVRVTFTGDDLDRFADNGFDQRIKFFLPLDTTSYDELLSLQDSADWYGRWRSMPEDKRHPIRTYTARGVRQERREVDVDIVLHGDLGPASRWALGAAPGDDLVILGPNADATGPHGGVDFVPPAHTDRLLIAGDETALPAIAGILERLPADARGEALIEMPLSGDRLDLAAPAGVTVRWYGRDGRAHGELLVPAVQAACARLLPGQAPAPDIELEDVDVDEGMLWEVPVDATGAPLRADAALYAWLAGEAAVIKTLRRHLVTDCGVDRKAVAFMGYWRAGRSEGN</sequence>
<evidence type="ECO:0000313" key="2">
    <source>
        <dbReference type="EMBL" id="GEK22327.1"/>
    </source>
</evidence>
<dbReference type="AlphaFoldDB" id="A0A510V630"/>
<dbReference type="InterPro" id="IPR017927">
    <property type="entry name" value="FAD-bd_FR_type"/>
</dbReference>
<dbReference type="InterPro" id="IPR007037">
    <property type="entry name" value="SIP_rossman_dom"/>
</dbReference>
<dbReference type="Gene3D" id="3.40.50.80">
    <property type="entry name" value="Nucleotide-binding domain of ferredoxin-NADP reductase (FNR) module"/>
    <property type="match status" value="1"/>
</dbReference>
<dbReference type="PROSITE" id="PS51384">
    <property type="entry name" value="FAD_FR"/>
    <property type="match status" value="1"/>
</dbReference>
<dbReference type="InterPro" id="IPR013113">
    <property type="entry name" value="SIP_FAD-bd"/>
</dbReference>
<comment type="caution">
    <text evidence="2">The sequence shown here is derived from an EMBL/GenBank/DDBJ whole genome shotgun (WGS) entry which is preliminary data.</text>
</comment>
<proteinExistence type="predicted"/>
<evidence type="ECO:0000259" key="1">
    <source>
        <dbReference type="PROSITE" id="PS51384"/>
    </source>
</evidence>
<dbReference type="InterPro" id="IPR039374">
    <property type="entry name" value="SIP_fam"/>
</dbReference>
<dbReference type="GO" id="GO:0016491">
    <property type="term" value="F:oxidoreductase activity"/>
    <property type="evidence" value="ECO:0007669"/>
    <property type="project" value="InterPro"/>
</dbReference>
<dbReference type="PANTHER" id="PTHR30157">
    <property type="entry name" value="FERRIC REDUCTASE, NADPH-DEPENDENT"/>
    <property type="match status" value="1"/>
</dbReference>
<name>A0A510V630_9CELL</name>
<organism evidence="2 3">
    <name type="scientific">Cellulomonas xylanilytica</name>
    <dbReference type="NCBI Taxonomy" id="233583"/>
    <lineage>
        <taxon>Bacteria</taxon>
        <taxon>Bacillati</taxon>
        <taxon>Actinomycetota</taxon>
        <taxon>Actinomycetes</taxon>
        <taxon>Micrococcales</taxon>
        <taxon>Cellulomonadaceae</taxon>
        <taxon>Cellulomonas</taxon>
    </lineage>
</organism>
<reference evidence="2 3" key="1">
    <citation type="submission" date="2019-07" db="EMBL/GenBank/DDBJ databases">
        <title>Whole genome shotgun sequence of Cellulomonas xylanilytica NBRC 101102.</title>
        <authorList>
            <person name="Hosoyama A."/>
            <person name="Uohara A."/>
            <person name="Ohji S."/>
            <person name="Ichikawa N."/>
        </authorList>
    </citation>
    <scope>NUCLEOTIDE SEQUENCE [LARGE SCALE GENOMIC DNA]</scope>
    <source>
        <strain evidence="2 3">NBRC 101102</strain>
    </source>
</reference>
<dbReference type="SUPFAM" id="SSF63380">
    <property type="entry name" value="Riboflavin synthase domain-like"/>
    <property type="match status" value="1"/>
</dbReference>
<feature type="domain" description="FAD-binding FR-type" evidence="1">
    <location>
        <begin position="29"/>
        <end position="159"/>
    </location>
</feature>
<protein>
    <recommendedName>
        <fullName evidence="1">FAD-binding FR-type domain-containing protein</fullName>
    </recommendedName>
</protein>
<dbReference type="EMBL" id="BJUB01000009">
    <property type="protein sequence ID" value="GEK22327.1"/>
    <property type="molecule type" value="Genomic_DNA"/>
</dbReference>
<keyword evidence="3" id="KW-1185">Reference proteome</keyword>
<accession>A0A510V630</accession>
<dbReference type="PANTHER" id="PTHR30157:SF0">
    <property type="entry name" value="NADPH-DEPENDENT FERRIC-CHELATE REDUCTASE"/>
    <property type="match status" value="1"/>
</dbReference>
<dbReference type="Pfam" id="PF08021">
    <property type="entry name" value="FAD_binding_9"/>
    <property type="match status" value="1"/>
</dbReference>
<dbReference type="InterPro" id="IPR017938">
    <property type="entry name" value="Riboflavin_synthase-like_b-brl"/>
</dbReference>
<dbReference type="Pfam" id="PF04954">
    <property type="entry name" value="SIP"/>
    <property type="match status" value="1"/>
</dbReference>
<dbReference type="Proteomes" id="UP000321118">
    <property type="component" value="Unassembled WGS sequence"/>
</dbReference>
<evidence type="ECO:0000313" key="3">
    <source>
        <dbReference type="Proteomes" id="UP000321118"/>
    </source>
</evidence>
<dbReference type="Gene3D" id="2.40.30.10">
    <property type="entry name" value="Translation factors"/>
    <property type="match status" value="1"/>
</dbReference>
<dbReference type="CDD" id="cd06193">
    <property type="entry name" value="siderophore_interacting"/>
    <property type="match status" value="1"/>
</dbReference>
<dbReference type="InterPro" id="IPR039261">
    <property type="entry name" value="FNR_nucleotide-bd"/>
</dbReference>